<dbReference type="GO" id="GO:0015631">
    <property type="term" value="F:tubulin binding"/>
    <property type="evidence" value="ECO:0007669"/>
    <property type="project" value="TreeGrafter"/>
</dbReference>
<dbReference type="FunFam" id="1.10.287.370:FF:000001">
    <property type="entry name" value="Prefoldin subunit 3"/>
    <property type="match status" value="1"/>
</dbReference>
<dbReference type="WBParaSite" id="MBELARI_LOCUS14311">
    <property type="protein sequence ID" value="MBELARI_LOCUS14311"/>
    <property type="gene ID" value="MBELARI_LOCUS14311"/>
</dbReference>
<protein>
    <recommendedName>
        <fullName evidence="4">Prefoldin subunit 3</fullName>
    </recommendedName>
</protein>
<dbReference type="Proteomes" id="UP000887575">
    <property type="component" value="Unassembled WGS sequence"/>
</dbReference>
<keyword evidence="5" id="KW-0175">Coiled coil</keyword>
<keyword evidence="3 4" id="KW-0143">Chaperone</keyword>
<evidence type="ECO:0000256" key="1">
    <source>
        <dbReference type="ARBA" id="ARBA00010048"/>
    </source>
</evidence>
<accession>A0AAF3EK20</accession>
<dbReference type="GO" id="GO:0016272">
    <property type="term" value="C:prefoldin complex"/>
    <property type="evidence" value="ECO:0007669"/>
    <property type="project" value="UniProtKB-UniRule"/>
</dbReference>
<dbReference type="GO" id="GO:0007017">
    <property type="term" value="P:microtubule-based process"/>
    <property type="evidence" value="ECO:0007669"/>
    <property type="project" value="TreeGrafter"/>
</dbReference>
<dbReference type="GO" id="GO:0006457">
    <property type="term" value="P:protein folding"/>
    <property type="evidence" value="ECO:0007669"/>
    <property type="project" value="UniProtKB-UniRule"/>
</dbReference>
<dbReference type="PIRSF" id="PIRSF016396">
    <property type="entry name" value="Prefoldin_subunit_3"/>
    <property type="match status" value="1"/>
</dbReference>
<dbReference type="InterPro" id="IPR016655">
    <property type="entry name" value="PFD3"/>
</dbReference>
<dbReference type="GO" id="GO:0005737">
    <property type="term" value="C:cytoplasm"/>
    <property type="evidence" value="ECO:0007669"/>
    <property type="project" value="TreeGrafter"/>
</dbReference>
<comment type="similarity">
    <text evidence="1 4">Belongs to the prefoldin subunit alpha family.</text>
</comment>
<dbReference type="InterPro" id="IPR004127">
    <property type="entry name" value="Prefoldin_subunit_alpha"/>
</dbReference>
<evidence type="ECO:0000256" key="2">
    <source>
        <dbReference type="ARBA" id="ARBA00011695"/>
    </source>
</evidence>
<dbReference type="PANTHER" id="PTHR12409">
    <property type="entry name" value="PREFOLDIN SUBUNIT 3"/>
    <property type="match status" value="1"/>
</dbReference>
<evidence type="ECO:0000313" key="7">
    <source>
        <dbReference type="WBParaSite" id="MBELARI_LOCUS14311"/>
    </source>
</evidence>
<dbReference type="Pfam" id="PF02996">
    <property type="entry name" value="Prefoldin"/>
    <property type="match status" value="1"/>
</dbReference>
<proteinExistence type="inferred from homology"/>
<comment type="subunit">
    <text evidence="2 4">Heterohexamer of two PFD-alpha type and four PFD-beta type subunits.</text>
</comment>
<dbReference type="Gene3D" id="1.10.287.370">
    <property type="match status" value="1"/>
</dbReference>
<keyword evidence="6" id="KW-1185">Reference proteome</keyword>
<dbReference type="CDD" id="cd23156">
    <property type="entry name" value="Prefoldin_3"/>
    <property type="match status" value="1"/>
</dbReference>
<evidence type="ECO:0000313" key="6">
    <source>
        <dbReference type="Proteomes" id="UP000887575"/>
    </source>
</evidence>
<name>A0AAF3EK20_9BILA</name>
<comment type="function">
    <text evidence="4">Binds specifically to cytosolic chaperonin (c-CPN) and transfers target proteins to it. Binds to nascent polypeptide chain and promotes folding in an environment in which there are many competing pathways for nonnative proteins.</text>
</comment>
<dbReference type="GO" id="GO:0007021">
    <property type="term" value="P:tubulin complex assembly"/>
    <property type="evidence" value="ECO:0007669"/>
    <property type="project" value="TreeGrafter"/>
</dbReference>
<evidence type="ECO:0000256" key="3">
    <source>
        <dbReference type="ARBA" id="ARBA00023186"/>
    </source>
</evidence>
<dbReference type="SUPFAM" id="SSF46579">
    <property type="entry name" value="Prefoldin"/>
    <property type="match status" value="1"/>
</dbReference>
<dbReference type="AlphaFoldDB" id="A0AAF3EK20"/>
<feature type="coiled-coil region" evidence="5">
    <location>
        <begin position="140"/>
        <end position="174"/>
    </location>
</feature>
<evidence type="ECO:0000256" key="4">
    <source>
        <dbReference type="PIRNR" id="PIRNR016396"/>
    </source>
</evidence>
<dbReference type="InterPro" id="IPR009053">
    <property type="entry name" value="Prefoldin"/>
</dbReference>
<reference evidence="7" key="1">
    <citation type="submission" date="2024-02" db="UniProtKB">
        <authorList>
            <consortium name="WormBaseParasite"/>
        </authorList>
    </citation>
    <scope>IDENTIFICATION</scope>
</reference>
<dbReference type="PANTHER" id="PTHR12409:SF0">
    <property type="entry name" value="PREFOLDIN SUBUNIT 3"/>
    <property type="match status" value="1"/>
</dbReference>
<organism evidence="6 7">
    <name type="scientific">Mesorhabditis belari</name>
    <dbReference type="NCBI Taxonomy" id="2138241"/>
    <lineage>
        <taxon>Eukaryota</taxon>
        <taxon>Metazoa</taxon>
        <taxon>Ecdysozoa</taxon>
        <taxon>Nematoda</taxon>
        <taxon>Chromadorea</taxon>
        <taxon>Rhabditida</taxon>
        <taxon>Rhabditina</taxon>
        <taxon>Rhabditomorpha</taxon>
        <taxon>Rhabditoidea</taxon>
        <taxon>Rhabditidae</taxon>
        <taxon>Mesorhabditinae</taxon>
        <taxon>Mesorhabditis</taxon>
    </lineage>
</organism>
<evidence type="ECO:0000256" key="5">
    <source>
        <dbReference type="SAM" id="Coils"/>
    </source>
</evidence>
<sequence length="197" mass="22625">MSINFSESRVGKMEETVGESKRGIPLMKAVEDVAQWLKSEGEISGEDGRGRLDEQYRKYKMIEAGMAQQRLRLMEKIPEFQNSLRLIDTLIEKKEKGESFETSPMISEEVWTKATVKEPKTVSIWIGANIMVEYELDKAKQLIIKNHKKLNEQLAELNHELAFVKDQITTTEVNIAHVHNHVVKQRRLASMRMAAAN</sequence>